<dbReference type="InterPro" id="IPR016186">
    <property type="entry name" value="C-type_lectin-like/link_sf"/>
</dbReference>
<dbReference type="PANTHER" id="PTHR45784:SF5">
    <property type="entry name" value="C-TYPE LECTIN DOMAIN FAMILY 20 MEMBER A-RELATED"/>
    <property type="match status" value="1"/>
</dbReference>
<dbReference type="Pfam" id="PF00059">
    <property type="entry name" value="Lectin_C"/>
    <property type="match status" value="1"/>
</dbReference>
<dbReference type="Gene3D" id="3.10.100.10">
    <property type="entry name" value="Mannose-Binding Protein A, subunit A"/>
    <property type="match status" value="2"/>
</dbReference>
<evidence type="ECO:0000256" key="2">
    <source>
        <dbReference type="SAM" id="MobiDB-lite"/>
    </source>
</evidence>
<keyword evidence="3" id="KW-1133">Transmembrane helix</keyword>
<feature type="compositionally biased region" description="Basic and acidic residues" evidence="2">
    <location>
        <begin position="496"/>
        <end position="552"/>
    </location>
</feature>
<accession>A0AAD9JEI3</accession>
<dbReference type="EMBL" id="JAODUP010000361">
    <property type="protein sequence ID" value="KAK2151501.1"/>
    <property type="molecule type" value="Genomic_DNA"/>
</dbReference>
<evidence type="ECO:0000256" key="3">
    <source>
        <dbReference type="SAM" id="Phobius"/>
    </source>
</evidence>
<dbReference type="SMART" id="SM00034">
    <property type="entry name" value="CLECT"/>
    <property type="match status" value="2"/>
</dbReference>
<feature type="region of interest" description="Disordered" evidence="2">
    <location>
        <begin position="328"/>
        <end position="377"/>
    </location>
</feature>
<evidence type="ECO:0000256" key="1">
    <source>
        <dbReference type="ARBA" id="ARBA00023157"/>
    </source>
</evidence>
<feature type="compositionally biased region" description="Polar residues" evidence="2">
    <location>
        <begin position="356"/>
        <end position="373"/>
    </location>
</feature>
<organism evidence="5 6">
    <name type="scientific">Paralvinella palmiformis</name>
    <dbReference type="NCBI Taxonomy" id="53620"/>
    <lineage>
        <taxon>Eukaryota</taxon>
        <taxon>Metazoa</taxon>
        <taxon>Spiralia</taxon>
        <taxon>Lophotrochozoa</taxon>
        <taxon>Annelida</taxon>
        <taxon>Polychaeta</taxon>
        <taxon>Sedentaria</taxon>
        <taxon>Canalipalpata</taxon>
        <taxon>Terebellida</taxon>
        <taxon>Terebelliformia</taxon>
        <taxon>Alvinellidae</taxon>
        <taxon>Paralvinella</taxon>
    </lineage>
</organism>
<reference evidence="5" key="1">
    <citation type="journal article" date="2023" name="Mol. Biol. Evol.">
        <title>Third-Generation Sequencing Reveals the Adaptive Role of the Epigenome in Three Deep-Sea Polychaetes.</title>
        <authorList>
            <person name="Perez M."/>
            <person name="Aroh O."/>
            <person name="Sun Y."/>
            <person name="Lan Y."/>
            <person name="Juniper S.K."/>
            <person name="Young C.R."/>
            <person name="Angers B."/>
            <person name="Qian P.Y."/>
        </authorList>
    </citation>
    <scope>NUCLEOTIDE SEQUENCE</scope>
    <source>
        <strain evidence="5">P08H-3</strain>
    </source>
</reference>
<comment type="caution">
    <text evidence="5">The sequence shown here is derived from an EMBL/GenBank/DDBJ whole genome shotgun (WGS) entry which is preliminary data.</text>
</comment>
<dbReference type="SUPFAM" id="SSF56436">
    <property type="entry name" value="C-type lectin-like"/>
    <property type="match status" value="2"/>
</dbReference>
<dbReference type="PROSITE" id="PS50041">
    <property type="entry name" value="C_TYPE_LECTIN_2"/>
    <property type="match status" value="1"/>
</dbReference>
<dbReference type="CDD" id="cd00037">
    <property type="entry name" value="CLECT"/>
    <property type="match status" value="2"/>
</dbReference>
<evidence type="ECO:0000259" key="4">
    <source>
        <dbReference type="PROSITE" id="PS50041"/>
    </source>
</evidence>
<keyword evidence="6" id="KW-1185">Reference proteome</keyword>
<feature type="compositionally biased region" description="Low complexity" evidence="2">
    <location>
        <begin position="472"/>
        <end position="492"/>
    </location>
</feature>
<evidence type="ECO:0000313" key="6">
    <source>
        <dbReference type="Proteomes" id="UP001208570"/>
    </source>
</evidence>
<keyword evidence="3" id="KW-0472">Membrane</keyword>
<protein>
    <recommendedName>
        <fullName evidence="4">C-type lectin domain-containing protein</fullName>
    </recommendedName>
</protein>
<feature type="region of interest" description="Disordered" evidence="2">
    <location>
        <begin position="430"/>
        <end position="552"/>
    </location>
</feature>
<proteinExistence type="predicted"/>
<keyword evidence="1" id="KW-1015">Disulfide bond</keyword>
<dbReference type="PANTHER" id="PTHR45784">
    <property type="entry name" value="C-TYPE LECTIN DOMAIN FAMILY 20 MEMBER A-RELATED"/>
    <property type="match status" value="1"/>
</dbReference>
<gene>
    <name evidence="5" type="ORF">LSH36_361g03037</name>
</gene>
<sequence length="605" mass="66810">MVAASSNTPGRSLKLEAEMVLTASAVPELTANCRSPLTQEYCYSLYGSDNRQQASIGLTWAEASRRCRADEKQLAIVDTPEVQQTVADLVSIIDSDLNQVWLAGRRRFEQRAWSYLNNSPFTGHVNEFYSNNCVKLYIDKHQLFEYREIRCTDNSNVYALCQYGSTPSECQGFYHTGHCYFKSPTFVSWFDGMTYCHLQTNGTGTLAYIDLEEDTVRRYLNELRNESYSLELLVGIRKQPWIWVSATVNKSVVYSNWISGTGDYNGDRCITIVANDNKQWKDVPCDEQWYYFLCQNGSRPETTTTTTTTTTLATTTVLSKTTTVRGALPVNTMAPNPGQAAAGTNHSGHNKPSIPSMGTTPISGQRSASSSTEKNGKKLKTEHIIAIIVGIVAVAAIIGGVFAIQRCPSKNDESQIAYVKEVKNTTAMHQMTPEVTIQDESKQNGAIPENGIKKENPLTTKTTTPSDVDNGSSSSSSSSSSSTTTIKTTTTTNDQPNHDEVLLSDENETRGVDENGTRGVDEDETRGVDEDETRGVDEDETRGVDEDETRGVDEDKTRGVDENALYVEVNEVVSQENGQTARDNEIGDKNELDESIEDTAIWVAL</sequence>
<name>A0AAD9JEI3_9ANNE</name>
<dbReference type="PROSITE" id="PS00615">
    <property type="entry name" value="C_TYPE_LECTIN_1"/>
    <property type="match status" value="1"/>
</dbReference>
<dbReference type="InterPro" id="IPR001304">
    <property type="entry name" value="C-type_lectin-like"/>
</dbReference>
<feature type="compositionally biased region" description="Polar residues" evidence="2">
    <location>
        <begin position="457"/>
        <end position="471"/>
    </location>
</feature>
<dbReference type="Proteomes" id="UP001208570">
    <property type="component" value="Unassembled WGS sequence"/>
</dbReference>
<keyword evidence="3" id="KW-0812">Transmembrane</keyword>
<evidence type="ECO:0000313" key="5">
    <source>
        <dbReference type="EMBL" id="KAK2151501.1"/>
    </source>
</evidence>
<dbReference type="InterPro" id="IPR018378">
    <property type="entry name" value="C-type_lectin_CS"/>
</dbReference>
<dbReference type="AlphaFoldDB" id="A0AAD9JEI3"/>
<feature type="transmembrane region" description="Helical" evidence="3">
    <location>
        <begin position="384"/>
        <end position="404"/>
    </location>
</feature>
<feature type="domain" description="C-type lectin" evidence="4">
    <location>
        <begin position="175"/>
        <end position="291"/>
    </location>
</feature>
<dbReference type="InterPro" id="IPR016187">
    <property type="entry name" value="CTDL_fold"/>
</dbReference>